<dbReference type="Proteomes" id="UP000182248">
    <property type="component" value="Unassembled WGS sequence"/>
</dbReference>
<proteinExistence type="inferred from homology"/>
<dbReference type="InterPro" id="IPR013780">
    <property type="entry name" value="Glyco_hydro_b"/>
</dbReference>
<evidence type="ECO:0000256" key="7">
    <source>
        <dbReference type="PIRSR" id="PIRSR001021-1"/>
    </source>
</evidence>
<dbReference type="PANTHER" id="PTHR43447">
    <property type="entry name" value="ALPHA-AMYLASE"/>
    <property type="match status" value="1"/>
</dbReference>
<dbReference type="Pfam" id="PF00128">
    <property type="entry name" value="Alpha-amylase"/>
    <property type="match status" value="1"/>
</dbReference>
<evidence type="ECO:0000256" key="4">
    <source>
        <dbReference type="ARBA" id="ARBA00022801"/>
    </source>
</evidence>
<evidence type="ECO:0000256" key="5">
    <source>
        <dbReference type="ARBA" id="ARBA00023277"/>
    </source>
</evidence>
<evidence type="ECO:0000313" key="12">
    <source>
        <dbReference type="Proteomes" id="UP000182248"/>
    </source>
</evidence>
<keyword evidence="6" id="KW-0326">Glycosidase</keyword>
<comment type="cofactor">
    <cofactor evidence="1">
        <name>Ca(2+)</name>
        <dbReference type="ChEBI" id="CHEBI:29108"/>
    </cofactor>
</comment>
<feature type="active site" description="Nucleophile" evidence="7">
    <location>
        <position position="247"/>
    </location>
</feature>
<dbReference type="GO" id="GO:0004556">
    <property type="term" value="F:alpha-amylase activity"/>
    <property type="evidence" value="ECO:0007669"/>
    <property type="project" value="InterPro"/>
</dbReference>
<dbReference type="SMART" id="SM00642">
    <property type="entry name" value="Aamy"/>
    <property type="match status" value="1"/>
</dbReference>
<dbReference type="InterPro" id="IPR006046">
    <property type="entry name" value="Alpha_amylase"/>
</dbReference>
<dbReference type="AlphaFoldDB" id="A0A1K1QRC3"/>
<dbReference type="InterPro" id="IPR013776">
    <property type="entry name" value="A-amylase_thermo"/>
</dbReference>
<dbReference type="GO" id="GO:0005509">
    <property type="term" value="F:calcium ion binding"/>
    <property type="evidence" value="ECO:0007669"/>
    <property type="project" value="InterPro"/>
</dbReference>
<dbReference type="STRING" id="1150368.SAMN02927921_02781"/>
<evidence type="ECO:0000259" key="10">
    <source>
        <dbReference type="SMART" id="SM00642"/>
    </source>
</evidence>
<accession>A0A1K1QRC3</accession>
<comment type="similarity">
    <text evidence="2 9">Belongs to the glycosyl hydrolase 13 family.</text>
</comment>
<evidence type="ECO:0000313" key="11">
    <source>
        <dbReference type="EMBL" id="SFW62479.1"/>
    </source>
</evidence>
<evidence type="ECO:0000256" key="1">
    <source>
        <dbReference type="ARBA" id="ARBA00001913"/>
    </source>
</evidence>
<evidence type="ECO:0000256" key="8">
    <source>
        <dbReference type="PIRSR" id="PIRSR001021-2"/>
    </source>
</evidence>
<keyword evidence="12" id="KW-1185">Reference proteome</keyword>
<feature type="active site" description="Proton donor" evidence="7">
    <location>
        <position position="271"/>
    </location>
</feature>
<dbReference type="SUPFAM" id="SSF51445">
    <property type="entry name" value="(Trans)glycosidases"/>
    <property type="match status" value="1"/>
</dbReference>
<feature type="binding site" evidence="8">
    <location>
        <position position="212"/>
    </location>
    <ligand>
        <name>Ca(2+)</name>
        <dbReference type="ChEBI" id="CHEBI:29108"/>
        <label>1</label>
    </ligand>
</feature>
<evidence type="ECO:0000256" key="6">
    <source>
        <dbReference type="ARBA" id="ARBA00023295"/>
    </source>
</evidence>
<evidence type="ECO:0000256" key="3">
    <source>
        <dbReference type="ARBA" id="ARBA00022723"/>
    </source>
</evidence>
<dbReference type="OrthoDB" id="9806009at2"/>
<dbReference type="PRINTS" id="PR00110">
    <property type="entry name" value="ALPHAAMYLASE"/>
</dbReference>
<sequence length="478" mass="55234">MKTSQQISTNRIVYALAWVLLLWACNSDEQHYTTDAPEPLPVKSDLSRFDNGERVMMQAFYWDVEPRFEWWTTLTGKIEDWAASGIDRIWLPVATKGQSGEYSMGYDPSDYFDFGEFDQHGTVPTRFGTRAQLETLIREAHQNGLEVIADIVLNHNSGGGEEFNPYRNKNTYTHFDTTHGNASGKFDRSYKDFHPNSLHDHDEEALFFEEQDLCHHQPRVQEWLWKGENSIAHYYKDHMKFDGWRFDYVKGFGPWVVKAWNDEVGGFSVGEYWDGNAPDLAQWVEDSGSRAFDFACFYKLDEALDRQKDLRVLSGDMLRKIYPDKAVTFVSNHDTEKDENPENNISVTNKMLAYAYILTHDGYPTIFYSDFENTNYRTGLRALIRIHNSIASGDIEILYQGEKEYIMKRHGSEDNPGLILYMNIGTSNRQHTVSSNWKNTKLVDYAGRTNAWLITDDQGQVTIEAPAHNFAVWSVSEE</sequence>
<gene>
    <name evidence="11" type="ORF">SAMN02927921_02781</name>
</gene>
<keyword evidence="4" id="KW-0378">Hydrolase</keyword>
<keyword evidence="5" id="KW-0119">Carbohydrate metabolism</keyword>
<evidence type="ECO:0000256" key="2">
    <source>
        <dbReference type="ARBA" id="ARBA00008061"/>
    </source>
</evidence>
<dbReference type="RefSeq" id="WP_072318091.1">
    <property type="nucleotide sequence ID" value="NZ_FPJE01000015.1"/>
</dbReference>
<dbReference type="Gene3D" id="3.20.20.80">
    <property type="entry name" value="Glycosidases"/>
    <property type="match status" value="1"/>
</dbReference>
<name>A0A1K1QRC3_9FLAO</name>
<organism evidence="11 12">
    <name type="scientific">Sinomicrobium oceani</name>
    <dbReference type="NCBI Taxonomy" id="1150368"/>
    <lineage>
        <taxon>Bacteria</taxon>
        <taxon>Pseudomonadati</taxon>
        <taxon>Bacteroidota</taxon>
        <taxon>Flavobacteriia</taxon>
        <taxon>Flavobacteriales</taxon>
        <taxon>Flavobacteriaceae</taxon>
        <taxon>Sinomicrobium</taxon>
    </lineage>
</organism>
<dbReference type="Gene3D" id="2.60.40.1180">
    <property type="entry name" value="Golgi alpha-mannosidase II"/>
    <property type="match status" value="1"/>
</dbReference>
<reference evidence="11 12" key="1">
    <citation type="submission" date="2016-11" db="EMBL/GenBank/DDBJ databases">
        <authorList>
            <person name="Jaros S."/>
            <person name="Januszkiewicz K."/>
            <person name="Wedrychowicz H."/>
        </authorList>
    </citation>
    <scope>NUCLEOTIDE SEQUENCE [LARGE SCALE GENOMIC DNA]</scope>
    <source>
        <strain evidence="11 12">CGMCC 1.12145</strain>
    </source>
</reference>
<evidence type="ECO:0000256" key="9">
    <source>
        <dbReference type="RuleBase" id="RU003615"/>
    </source>
</evidence>
<dbReference type="InterPro" id="IPR017853">
    <property type="entry name" value="GH"/>
</dbReference>
<dbReference type="GO" id="GO:0005975">
    <property type="term" value="P:carbohydrate metabolic process"/>
    <property type="evidence" value="ECO:0007669"/>
    <property type="project" value="InterPro"/>
</dbReference>
<dbReference type="CDD" id="cd11314">
    <property type="entry name" value="AmyAc_arch_bac_plant_AmyA"/>
    <property type="match status" value="1"/>
</dbReference>
<dbReference type="PIRSF" id="PIRSF001021">
    <property type="entry name" value="Alph-amls_thrmst"/>
    <property type="match status" value="1"/>
</dbReference>
<keyword evidence="8" id="KW-0106">Calcium</keyword>
<protein>
    <submittedName>
        <fullName evidence="11">Alpha-amylase</fullName>
    </submittedName>
</protein>
<dbReference type="InterPro" id="IPR006047">
    <property type="entry name" value="GH13_cat_dom"/>
</dbReference>
<feature type="binding site" evidence="8">
    <location>
        <position position="154"/>
    </location>
    <ligand>
        <name>Ca(2+)</name>
        <dbReference type="ChEBI" id="CHEBI:29108"/>
        <label>1</label>
    </ligand>
</feature>
<dbReference type="EMBL" id="FPJE01000015">
    <property type="protein sequence ID" value="SFW62479.1"/>
    <property type="molecule type" value="Genomic_DNA"/>
</dbReference>
<dbReference type="NCBIfam" id="NF006970">
    <property type="entry name" value="PRK09441.1-3"/>
    <property type="match status" value="1"/>
</dbReference>
<keyword evidence="3 8" id="KW-0479">Metal-binding</keyword>
<feature type="domain" description="Glycosyl hydrolase family 13 catalytic" evidence="10">
    <location>
        <begin position="54"/>
        <end position="387"/>
    </location>
</feature>